<dbReference type="EMBL" id="CM046392">
    <property type="protein sequence ID" value="KAI8555301.1"/>
    <property type="molecule type" value="Genomic_DNA"/>
</dbReference>
<accession>A0ACC0NQN0</accession>
<name>A0ACC0NQN0_RHOML</name>
<evidence type="ECO:0000313" key="1">
    <source>
        <dbReference type="EMBL" id="KAI8555301.1"/>
    </source>
</evidence>
<gene>
    <name evidence="1" type="ORF">RHMOL_Rhmol05G0164200</name>
</gene>
<organism evidence="1 2">
    <name type="scientific">Rhododendron molle</name>
    <name type="common">Chinese azalea</name>
    <name type="synonym">Azalea mollis</name>
    <dbReference type="NCBI Taxonomy" id="49168"/>
    <lineage>
        <taxon>Eukaryota</taxon>
        <taxon>Viridiplantae</taxon>
        <taxon>Streptophyta</taxon>
        <taxon>Embryophyta</taxon>
        <taxon>Tracheophyta</taxon>
        <taxon>Spermatophyta</taxon>
        <taxon>Magnoliopsida</taxon>
        <taxon>eudicotyledons</taxon>
        <taxon>Gunneridae</taxon>
        <taxon>Pentapetalae</taxon>
        <taxon>asterids</taxon>
        <taxon>Ericales</taxon>
        <taxon>Ericaceae</taxon>
        <taxon>Ericoideae</taxon>
        <taxon>Rhodoreae</taxon>
        <taxon>Rhododendron</taxon>
    </lineage>
</organism>
<proteinExistence type="predicted"/>
<keyword evidence="2" id="KW-1185">Reference proteome</keyword>
<evidence type="ECO:0000313" key="2">
    <source>
        <dbReference type="Proteomes" id="UP001062846"/>
    </source>
</evidence>
<dbReference type="Proteomes" id="UP001062846">
    <property type="component" value="Chromosome 5"/>
</dbReference>
<reference evidence="1" key="1">
    <citation type="submission" date="2022-02" db="EMBL/GenBank/DDBJ databases">
        <title>Plant Genome Project.</title>
        <authorList>
            <person name="Zhang R.-G."/>
        </authorList>
    </citation>
    <scope>NUCLEOTIDE SEQUENCE</scope>
    <source>
        <strain evidence="1">AT1</strain>
    </source>
</reference>
<protein>
    <submittedName>
        <fullName evidence="1">Uncharacterized protein</fullName>
    </submittedName>
</protein>
<sequence>MLKLRDFLAFDKEVVFISDRHEGLLQAVESIFPSSPHYYCLLHLKANLRKHMGGLDTKKKKHIVALFHRCACAANVQECDKLLSKLKQDGGVKITEFLSRLENEHWCHPYFPGKRYGELTSNLVECFNNWIRKERRLPITQLVDKIRLKLMDQMCDRRELEAKWKTVICPKWDKKLVELFGLSKTWNVVRANGDLYEVQSDPSVSVDIARRSCSCGDWQLNMFLCVHGVCALKKSKKDLNDYMERCFFSESYREAYSKCINPVPRIWQNIDLDTADDVLLPPLCKRLPGRPRTERIPSTGAKTGKVTYSRCGQALKGLNGGFNWSNNPVASLTNTRPHKCRYASSFYSNGADLVLTAAYHMKVQDVVGMVQGIKVRVIDTPGLLPSWSDQRHNEKILQSVKRFIKNTPPDIVLYLDRLDMQSTDFGDMPLLRIITEIFGPSIWFNAIVVLIHAASAPPEGPNATATSYDIEPLSMQNKEGWSESSTKWSGLANTLLKLQDSPPGKPSAARTKAPPLPFLLSSLLQLRPQLKLPEEQFGDDDSLDDDLDDLSDTDYEAEYNKLPSFKRLSVVNALDNVNARLYVDQRCLYFQKPLLESGTLGAKCNT</sequence>
<comment type="caution">
    <text evidence="1">The sequence shown here is derived from an EMBL/GenBank/DDBJ whole genome shotgun (WGS) entry which is preliminary data.</text>
</comment>